<proteinExistence type="predicted"/>
<gene>
    <name evidence="2" type="ORF">SCARUB_01339</name>
</gene>
<dbReference type="Proteomes" id="UP000094056">
    <property type="component" value="Unassembled WGS sequence"/>
</dbReference>
<dbReference type="EMBL" id="MAYW01000026">
    <property type="protein sequence ID" value="ODS33515.1"/>
    <property type="molecule type" value="Genomic_DNA"/>
</dbReference>
<organism evidence="2 3">
    <name type="scientific">Candidatus Scalindua rubra</name>
    <dbReference type="NCBI Taxonomy" id="1872076"/>
    <lineage>
        <taxon>Bacteria</taxon>
        <taxon>Pseudomonadati</taxon>
        <taxon>Planctomycetota</taxon>
        <taxon>Candidatus Brocadiia</taxon>
        <taxon>Candidatus Brocadiales</taxon>
        <taxon>Candidatus Scalinduaceae</taxon>
        <taxon>Candidatus Scalindua</taxon>
    </lineage>
</organism>
<evidence type="ECO:0000313" key="2">
    <source>
        <dbReference type="EMBL" id="ODS33515.1"/>
    </source>
</evidence>
<sequence length="90" mass="10716">MINYKATGKCEIAEKGWRCLGKTPYSKYDAMTTGPQMAPEEKFERWTTGEVSKETKEKLHGQENEEEQKDKLERRYDNLPPEERLRMWTE</sequence>
<dbReference type="AlphaFoldDB" id="A0A1E3XCZ5"/>
<reference evidence="2 3" key="1">
    <citation type="submission" date="2016-07" db="EMBL/GenBank/DDBJ databases">
        <title>Draft genome of Scalindua rubra, obtained from a brine-seawater interface in the Red Sea, sheds light on salt adaptation in anammox bacteria.</title>
        <authorList>
            <person name="Speth D.R."/>
            <person name="Lagkouvardos I."/>
            <person name="Wang Y."/>
            <person name="Qian P.-Y."/>
            <person name="Dutilh B.E."/>
            <person name="Jetten M.S."/>
        </authorList>
    </citation>
    <scope>NUCLEOTIDE SEQUENCE [LARGE SCALE GENOMIC DNA]</scope>
    <source>
        <strain evidence="2">BSI-1</strain>
    </source>
</reference>
<accession>A0A1E3XCZ5</accession>
<protein>
    <submittedName>
        <fullName evidence="2">Uncharacterized protein</fullName>
    </submittedName>
</protein>
<evidence type="ECO:0000313" key="3">
    <source>
        <dbReference type="Proteomes" id="UP000094056"/>
    </source>
</evidence>
<name>A0A1E3XCZ5_9BACT</name>
<evidence type="ECO:0000256" key="1">
    <source>
        <dbReference type="SAM" id="MobiDB-lite"/>
    </source>
</evidence>
<comment type="caution">
    <text evidence="2">The sequence shown here is derived from an EMBL/GenBank/DDBJ whole genome shotgun (WGS) entry which is preliminary data.</text>
</comment>
<feature type="region of interest" description="Disordered" evidence="1">
    <location>
        <begin position="28"/>
        <end position="90"/>
    </location>
</feature>
<feature type="compositionally biased region" description="Basic and acidic residues" evidence="1">
    <location>
        <begin position="39"/>
        <end position="90"/>
    </location>
</feature>